<dbReference type="EMBL" id="MTEJ01000706">
    <property type="protein sequence ID" value="OQW99249.1"/>
    <property type="molecule type" value="Genomic_DNA"/>
</dbReference>
<keyword evidence="1" id="KW-0812">Transmembrane</keyword>
<evidence type="ECO:0000313" key="3">
    <source>
        <dbReference type="Proteomes" id="UP000192491"/>
    </source>
</evidence>
<dbReference type="AlphaFoldDB" id="A0A1Y1Q877"/>
<evidence type="ECO:0000256" key="1">
    <source>
        <dbReference type="SAM" id="Phobius"/>
    </source>
</evidence>
<name>A0A1Y1Q877_9GAMM</name>
<comment type="caution">
    <text evidence="2">The sequence shown here is derived from an EMBL/GenBank/DDBJ whole genome shotgun (WGS) entry which is preliminary data.</text>
</comment>
<feature type="non-terminal residue" evidence="2">
    <location>
        <position position="65"/>
    </location>
</feature>
<dbReference type="Proteomes" id="UP000192491">
    <property type="component" value="Unassembled WGS sequence"/>
</dbReference>
<evidence type="ECO:0000313" key="2">
    <source>
        <dbReference type="EMBL" id="OQW99249.1"/>
    </source>
</evidence>
<reference evidence="2 3" key="1">
    <citation type="submission" date="2017-01" db="EMBL/GenBank/DDBJ databases">
        <title>Novel large sulfur bacteria in the metagenomes of groundwater-fed chemosynthetic microbial mats in the Lake Huron basin.</title>
        <authorList>
            <person name="Sharrar A.M."/>
            <person name="Flood B.E."/>
            <person name="Bailey J.V."/>
            <person name="Jones D.S."/>
            <person name="Biddanda B."/>
            <person name="Ruberg S.A."/>
            <person name="Marcus D.N."/>
            <person name="Dick G.J."/>
        </authorList>
    </citation>
    <scope>NUCLEOTIDE SEQUENCE [LARGE SCALE GENOMIC DNA]</scope>
    <source>
        <strain evidence="2">A8</strain>
    </source>
</reference>
<organism evidence="2 3">
    <name type="scientific">Thiothrix lacustris</name>
    <dbReference type="NCBI Taxonomy" id="525917"/>
    <lineage>
        <taxon>Bacteria</taxon>
        <taxon>Pseudomonadati</taxon>
        <taxon>Pseudomonadota</taxon>
        <taxon>Gammaproteobacteria</taxon>
        <taxon>Thiotrichales</taxon>
        <taxon>Thiotrichaceae</taxon>
        <taxon>Thiothrix</taxon>
    </lineage>
</organism>
<gene>
    <name evidence="2" type="ORF">BWK73_50775</name>
</gene>
<proteinExistence type="predicted"/>
<protein>
    <submittedName>
        <fullName evidence="2">Uncharacterized protein</fullName>
    </submittedName>
</protein>
<keyword evidence="1" id="KW-1133">Transmembrane helix</keyword>
<sequence length="65" mass="7202">MENVLNWCNKHKIGVLPEAWRTAKPNNKDLIDMAKPTLVGLPALMILYLIWEIPGFAAGMAIIVG</sequence>
<feature type="transmembrane region" description="Helical" evidence="1">
    <location>
        <begin position="43"/>
        <end position="64"/>
    </location>
</feature>
<accession>A0A1Y1Q877</accession>
<keyword evidence="1" id="KW-0472">Membrane</keyword>